<reference evidence="2 3" key="1">
    <citation type="submission" date="2017-09" db="EMBL/GenBank/DDBJ databases">
        <title>Sphingomonas panjinensis sp.nov., isolated from oil-contaminated soil.</title>
        <authorList>
            <person name="Wang L."/>
            <person name="Chen L."/>
        </authorList>
    </citation>
    <scope>NUCLEOTIDE SEQUENCE [LARGE SCALE GENOMIC DNA]</scope>
    <source>
        <strain evidence="2 3">FW-11</strain>
    </source>
</reference>
<dbReference type="EMBL" id="NWBU01000005">
    <property type="protein sequence ID" value="PTQ12031.1"/>
    <property type="molecule type" value="Genomic_DNA"/>
</dbReference>
<evidence type="ECO:0000256" key="1">
    <source>
        <dbReference type="SAM" id="MobiDB-lite"/>
    </source>
</evidence>
<evidence type="ECO:0000313" key="2">
    <source>
        <dbReference type="EMBL" id="PTQ12031.1"/>
    </source>
</evidence>
<sequence length="67" mass="7442">MMPIASARRSRPRAPRPTSRPAGKGKPCFGQAAYRERNRIERVFSKLKPVRRVALRLDAAARLGGLA</sequence>
<feature type="region of interest" description="Disordered" evidence="1">
    <location>
        <begin position="1"/>
        <end position="30"/>
    </location>
</feature>
<comment type="caution">
    <text evidence="2">The sequence shown here is derived from an EMBL/GenBank/DDBJ whole genome shotgun (WGS) entry which is preliminary data.</text>
</comment>
<dbReference type="Proteomes" id="UP000244162">
    <property type="component" value="Unassembled WGS sequence"/>
</dbReference>
<proteinExistence type="predicted"/>
<name>A0A2T5FZ94_9SPHN</name>
<evidence type="ECO:0000313" key="3">
    <source>
        <dbReference type="Proteomes" id="UP000244162"/>
    </source>
</evidence>
<keyword evidence="3" id="KW-1185">Reference proteome</keyword>
<protein>
    <recommendedName>
        <fullName evidence="4">Transposase DDE domain-containing protein</fullName>
    </recommendedName>
</protein>
<accession>A0A2T5FZ94</accession>
<evidence type="ECO:0008006" key="4">
    <source>
        <dbReference type="Google" id="ProtNLM"/>
    </source>
</evidence>
<gene>
    <name evidence="2" type="ORF">CLG96_05480</name>
</gene>
<dbReference type="AlphaFoldDB" id="A0A2T5FZ94"/>
<organism evidence="2 3">
    <name type="scientific">Sphingomonas oleivorans</name>
    <dbReference type="NCBI Taxonomy" id="1735121"/>
    <lineage>
        <taxon>Bacteria</taxon>
        <taxon>Pseudomonadati</taxon>
        <taxon>Pseudomonadota</taxon>
        <taxon>Alphaproteobacteria</taxon>
        <taxon>Sphingomonadales</taxon>
        <taxon>Sphingomonadaceae</taxon>
        <taxon>Sphingomonas</taxon>
    </lineage>
</organism>